<keyword evidence="1" id="KW-0560">Oxidoreductase</keyword>
<sequence>MMVAKDERRLRVGVLGCGQIAQAAHFESANKAVNAELTAICDVAPDLLARMAAMHAPSKTYSSYDAMLADPEIDAVIIATADAFHVPAARAALSAGKHVLTEKPAGISVEEIELLKGEVAASGKVLQVGHMKRFDAGLESAKDFIDGEMGELLAIKAWYCDSTHRYAMTDAVQPLIVTSAGSKRPAGDPKADRQRYFMLAHGSHLLDTARYFGGPIAEVDARFLNRFNAYCWFVDIAFENGAFGHLDLTIPVRMDWHEGFQIYGEKGSVVGKTYNPWYYKTSDVDIFRESTGATSRVLGADGHFYRRQLEGFARTILDGAPMRGADIEDGLACVRGMVAIAESVKTGKPVRLADVTGAV</sequence>
<accession>A0ABU0M1B9</accession>
<dbReference type="InterPro" id="IPR000683">
    <property type="entry name" value="Gfo/Idh/MocA-like_OxRdtase_N"/>
</dbReference>
<dbReference type="PANTHER" id="PTHR43818">
    <property type="entry name" value="BCDNA.GH03377"/>
    <property type="match status" value="1"/>
</dbReference>
<dbReference type="Pfam" id="PF01408">
    <property type="entry name" value="GFO_IDH_MocA"/>
    <property type="match status" value="1"/>
</dbReference>
<dbReference type="PANTHER" id="PTHR43818:SF11">
    <property type="entry name" value="BCDNA.GH03377"/>
    <property type="match status" value="1"/>
</dbReference>
<feature type="domain" description="Gfo/Idh/MocA-like oxidoreductase N-terminal" evidence="2">
    <location>
        <begin position="10"/>
        <end position="130"/>
    </location>
</feature>
<gene>
    <name evidence="4" type="ORF">QO015_000362</name>
</gene>
<name>A0ABU0M1B9_9HYPH</name>
<dbReference type="Gene3D" id="3.40.50.720">
    <property type="entry name" value="NAD(P)-binding Rossmann-like Domain"/>
    <property type="match status" value="1"/>
</dbReference>
<dbReference type="Gene3D" id="3.30.360.10">
    <property type="entry name" value="Dihydrodipicolinate Reductase, domain 2"/>
    <property type="match status" value="1"/>
</dbReference>
<evidence type="ECO:0000259" key="2">
    <source>
        <dbReference type="Pfam" id="PF01408"/>
    </source>
</evidence>
<dbReference type="Pfam" id="PF02894">
    <property type="entry name" value="GFO_IDH_MocA_C"/>
    <property type="match status" value="1"/>
</dbReference>
<dbReference type="SUPFAM" id="SSF51735">
    <property type="entry name" value="NAD(P)-binding Rossmann-fold domains"/>
    <property type="match status" value="1"/>
</dbReference>
<dbReference type="InterPro" id="IPR004104">
    <property type="entry name" value="Gfo/Idh/MocA-like_OxRdtase_C"/>
</dbReference>
<comment type="caution">
    <text evidence="4">The sequence shown here is derived from an EMBL/GenBank/DDBJ whole genome shotgun (WGS) entry which is preliminary data.</text>
</comment>
<dbReference type="InterPro" id="IPR036291">
    <property type="entry name" value="NAD(P)-bd_dom_sf"/>
</dbReference>
<dbReference type="Proteomes" id="UP001223743">
    <property type="component" value="Unassembled WGS sequence"/>
</dbReference>
<reference evidence="4 5" key="1">
    <citation type="submission" date="2023-07" db="EMBL/GenBank/DDBJ databases">
        <title>Genomic Encyclopedia of Type Strains, Phase IV (KMG-IV): sequencing the most valuable type-strain genomes for metagenomic binning, comparative biology and taxonomic classification.</title>
        <authorList>
            <person name="Goeker M."/>
        </authorList>
    </citation>
    <scope>NUCLEOTIDE SEQUENCE [LARGE SCALE GENOMIC DNA]</scope>
    <source>
        <strain evidence="4 5">B1-1</strain>
    </source>
</reference>
<evidence type="ECO:0000259" key="3">
    <source>
        <dbReference type="Pfam" id="PF02894"/>
    </source>
</evidence>
<organism evidence="4 5">
    <name type="scientific">Kaistia geumhonensis</name>
    <dbReference type="NCBI Taxonomy" id="410839"/>
    <lineage>
        <taxon>Bacteria</taxon>
        <taxon>Pseudomonadati</taxon>
        <taxon>Pseudomonadota</taxon>
        <taxon>Alphaproteobacteria</taxon>
        <taxon>Hyphomicrobiales</taxon>
        <taxon>Kaistiaceae</taxon>
        <taxon>Kaistia</taxon>
    </lineage>
</organism>
<dbReference type="EMBL" id="JAUSWJ010000001">
    <property type="protein sequence ID" value="MDQ0514749.1"/>
    <property type="molecule type" value="Genomic_DNA"/>
</dbReference>
<keyword evidence="5" id="KW-1185">Reference proteome</keyword>
<evidence type="ECO:0000313" key="4">
    <source>
        <dbReference type="EMBL" id="MDQ0514749.1"/>
    </source>
</evidence>
<evidence type="ECO:0000256" key="1">
    <source>
        <dbReference type="ARBA" id="ARBA00023002"/>
    </source>
</evidence>
<dbReference type="InterPro" id="IPR050463">
    <property type="entry name" value="Gfo/Idh/MocA_oxidrdct_glycsds"/>
</dbReference>
<proteinExistence type="predicted"/>
<dbReference type="SUPFAM" id="SSF55347">
    <property type="entry name" value="Glyceraldehyde-3-phosphate dehydrogenase-like, C-terminal domain"/>
    <property type="match status" value="1"/>
</dbReference>
<evidence type="ECO:0000313" key="5">
    <source>
        <dbReference type="Proteomes" id="UP001223743"/>
    </source>
</evidence>
<feature type="domain" description="Gfo/Idh/MocA-like oxidoreductase C-terminal" evidence="3">
    <location>
        <begin position="199"/>
        <end position="352"/>
    </location>
</feature>
<protein>
    <submittedName>
        <fullName evidence="4">Dehydrogenase</fullName>
    </submittedName>
</protein>